<protein>
    <submittedName>
        <fullName evidence="1">Thioesterase family protein</fullName>
    </submittedName>
</protein>
<dbReference type="RefSeq" id="WP_345362868.1">
    <property type="nucleotide sequence ID" value="NZ_BAABHJ010000026.1"/>
</dbReference>
<dbReference type="EMBL" id="BAABHJ010000026">
    <property type="protein sequence ID" value="GAA4614505.1"/>
    <property type="molecule type" value="Genomic_DNA"/>
</dbReference>
<dbReference type="PANTHER" id="PTHR31793">
    <property type="entry name" value="4-HYDROXYBENZOYL-COA THIOESTERASE FAMILY MEMBER"/>
    <property type="match status" value="1"/>
</dbReference>
<comment type="caution">
    <text evidence="1">The sequence shown here is derived from an EMBL/GenBank/DDBJ whole genome shotgun (WGS) entry which is preliminary data.</text>
</comment>
<gene>
    <name evidence="1" type="ORF">GCM10023195_63330</name>
</gene>
<dbReference type="InterPro" id="IPR029069">
    <property type="entry name" value="HotDog_dom_sf"/>
</dbReference>
<sequence length="161" mass="18834">MTQPALDPGHVRVPHRHVHEFHVRFGDIDSLGHVNNCRYLTYLEDARVAMFYTDPDREGRRRPLHGLVVARHEVDYKRPLLLRPEPVRVETRVTEIRAASFRLAYEVRDDEHVYARATSVMVGYGLKQNRTRRFDEEERAFLEQYLVTGRGTGDSSVTNFE</sequence>
<organism evidence="1 2">
    <name type="scientific">Actinoallomurus liliacearum</name>
    <dbReference type="NCBI Taxonomy" id="1080073"/>
    <lineage>
        <taxon>Bacteria</taxon>
        <taxon>Bacillati</taxon>
        <taxon>Actinomycetota</taxon>
        <taxon>Actinomycetes</taxon>
        <taxon>Streptosporangiales</taxon>
        <taxon>Thermomonosporaceae</taxon>
        <taxon>Actinoallomurus</taxon>
    </lineage>
</organism>
<evidence type="ECO:0000313" key="2">
    <source>
        <dbReference type="Proteomes" id="UP001500212"/>
    </source>
</evidence>
<dbReference type="Gene3D" id="3.10.129.10">
    <property type="entry name" value="Hotdog Thioesterase"/>
    <property type="match status" value="1"/>
</dbReference>
<accession>A0ABP8TR38</accession>
<keyword evidence="2" id="KW-1185">Reference proteome</keyword>
<reference evidence="2" key="1">
    <citation type="journal article" date="2019" name="Int. J. Syst. Evol. Microbiol.">
        <title>The Global Catalogue of Microorganisms (GCM) 10K type strain sequencing project: providing services to taxonomists for standard genome sequencing and annotation.</title>
        <authorList>
            <consortium name="The Broad Institute Genomics Platform"/>
            <consortium name="The Broad Institute Genome Sequencing Center for Infectious Disease"/>
            <person name="Wu L."/>
            <person name="Ma J."/>
        </authorList>
    </citation>
    <scope>NUCLEOTIDE SEQUENCE [LARGE SCALE GENOMIC DNA]</scope>
    <source>
        <strain evidence="2">JCM 17938</strain>
    </source>
</reference>
<dbReference type="InterPro" id="IPR050563">
    <property type="entry name" value="4-hydroxybenzoyl-CoA_TE"/>
</dbReference>
<evidence type="ECO:0000313" key="1">
    <source>
        <dbReference type="EMBL" id="GAA4614505.1"/>
    </source>
</evidence>
<dbReference type="SUPFAM" id="SSF54637">
    <property type="entry name" value="Thioesterase/thiol ester dehydrase-isomerase"/>
    <property type="match status" value="1"/>
</dbReference>
<dbReference type="PANTHER" id="PTHR31793:SF24">
    <property type="entry name" value="LONG-CHAIN ACYL-COA THIOESTERASE FADM"/>
    <property type="match status" value="1"/>
</dbReference>
<name>A0ABP8TR38_9ACTN</name>
<dbReference type="Pfam" id="PF13279">
    <property type="entry name" value="4HBT_2"/>
    <property type="match status" value="1"/>
</dbReference>
<proteinExistence type="predicted"/>
<dbReference type="Proteomes" id="UP001500212">
    <property type="component" value="Unassembled WGS sequence"/>
</dbReference>
<dbReference type="CDD" id="cd00586">
    <property type="entry name" value="4HBT"/>
    <property type="match status" value="1"/>
</dbReference>